<evidence type="ECO:0000313" key="2">
    <source>
        <dbReference type="EMBL" id="QCQ84582.1"/>
    </source>
</evidence>
<proteinExistence type="predicted"/>
<feature type="transmembrane region" description="Helical" evidence="1">
    <location>
        <begin position="52"/>
        <end position="74"/>
    </location>
</feature>
<keyword evidence="1" id="KW-0472">Membrane</keyword>
<dbReference type="Proteomes" id="UP000323622">
    <property type="component" value="Segment"/>
</dbReference>
<reference evidence="2" key="1">
    <citation type="submission" date="2018-12" db="EMBL/GenBank/DDBJ databases">
        <title>Singled stranded DNA viruses identified in blackflies (Austrosimulium ungulatum) sampled in New Zealand.</title>
        <authorList>
            <person name="Kraberger S."/>
            <person name="Fontenele R.S."/>
            <person name="Schmidlin K."/>
            <person name="Walters M."/>
            <person name="Varsani A."/>
        </authorList>
    </citation>
    <scope>NUCLEOTIDE SEQUENCE [LARGE SCALE GENOMIC DNA]</scope>
    <source>
        <strain evidence="2">013</strain>
    </source>
</reference>
<dbReference type="EMBL" id="MK249130">
    <property type="protein sequence ID" value="QCQ84582.1"/>
    <property type="molecule type" value="Genomic_DNA"/>
</dbReference>
<accession>A0A4P8PJJ6</accession>
<keyword evidence="1" id="KW-0812">Transmembrane</keyword>
<evidence type="ECO:0000256" key="1">
    <source>
        <dbReference type="SAM" id="Phobius"/>
    </source>
</evidence>
<keyword evidence="1" id="KW-1133">Transmembrane helix</keyword>
<protein>
    <submittedName>
        <fullName evidence="2">Uncharacterized protein</fullName>
    </submittedName>
</protein>
<name>A0A4P8PJJ6_9VIRU</name>
<sequence>MCAKRGGSSLIFWRASFFWHGTCSFFSLSTCEAARQRSAPEHVTLFFDCVQSFYVCSCMFLFCSCFGVWGLLFLAGKAPVFFVVMFLFLFVFFCFFFPFFLSFFLSSPLC</sequence>
<feature type="transmembrane region" description="Helical" evidence="1">
    <location>
        <begin position="81"/>
        <end position="105"/>
    </location>
</feature>
<organism evidence="2">
    <name type="scientific">Blackfly microvirus SF02</name>
    <dbReference type="NCBI Taxonomy" id="2576452"/>
    <lineage>
        <taxon>Viruses</taxon>
        <taxon>Monodnaviria</taxon>
        <taxon>Sangervirae</taxon>
        <taxon>Phixviricota</taxon>
        <taxon>Malgrandaviricetes</taxon>
        <taxon>Petitvirales</taxon>
        <taxon>Microviridae</taxon>
        <taxon>Microvirus</taxon>
    </lineage>
</organism>